<accession>A0ABQ2BXZ4</accession>
<dbReference type="InterPro" id="IPR024618">
    <property type="entry name" value="DUF3857"/>
</dbReference>
<dbReference type="InterPro" id="IPR038765">
    <property type="entry name" value="Papain-like_cys_pep_sf"/>
</dbReference>
<feature type="signal peptide" evidence="1">
    <location>
        <begin position="1"/>
        <end position="20"/>
    </location>
</feature>
<dbReference type="Proteomes" id="UP000624701">
    <property type="component" value="Unassembled WGS sequence"/>
</dbReference>
<reference evidence="4" key="1">
    <citation type="journal article" date="2019" name="Int. J. Syst. Evol. Microbiol.">
        <title>The Global Catalogue of Microorganisms (GCM) 10K type strain sequencing project: providing services to taxonomists for standard genome sequencing and annotation.</title>
        <authorList>
            <consortium name="The Broad Institute Genomics Platform"/>
            <consortium name="The Broad Institute Genome Sequencing Center for Infectious Disease"/>
            <person name="Wu L."/>
            <person name="Ma J."/>
        </authorList>
    </citation>
    <scope>NUCLEOTIDE SEQUENCE [LARGE SCALE GENOMIC DNA]</scope>
    <source>
        <strain evidence="4">CCM 8681</strain>
    </source>
</reference>
<dbReference type="Gene3D" id="3.10.620.30">
    <property type="match status" value="1"/>
</dbReference>
<dbReference type="Pfam" id="PF12969">
    <property type="entry name" value="DUF3857"/>
    <property type="match status" value="1"/>
</dbReference>
<evidence type="ECO:0000313" key="4">
    <source>
        <dbReference type="Proteomes" id="UP000624701"/>
    </source>
</evidence>
<dbReference type="Gene3D" id="2.60.120.1130">
    <property type="match status" value="1"/>
</dbReference>
<sequence length="637" mass="72626">MFYMKYIKALLACVFSLLFAVSSSQSDIDYRASTIPINLKIKANAVVRFDKQIVEINDFDDMYITTKRIVTVFNEYGNRHQNAFEGYDSNTKIKKMEARIYNESGEEIKKIKLRDFSDQSAVSGGTLYSDSRVKYLSYTPVKYPYTIEYSSEVQMKSTAFVPQWHPIDDYYVSVENSEYKIINNSNVKVRTKSENFDTYNIEVLSDTHVKAKNLSGIKYEAYNPGISNIVPSLKSALSIFNMEGVKGENNNWGDFGKWMYNKLITGTDAIPQSAIDEVKALTANTTDNLEKAKLVYQYMQDKTRYISVQVGIGGWKPMDAMDVDKLGYSDCKGLTNYTKALLEAVGVPSYYTVVWGDDDIKSIDSEFSVTEGNHVILCVPNNEENIFLECTSQTNPFGFTAGFTDDRDVLLVTPEGGKIAHTKVYNAEDSQQITTANVNITATGDISAQVEVKTTGYQYGLHGHVVNQSMRDQKLNYKEYWDNINNLEVLSININNDKNAVVLKETIDLKATNYASKSGNRLILMPNMFNRMTNIPPRYDKRNLDFKLQRAYKDVDEFIINLPEGVVVEAMSEGEKTESKFGSYEYRIEQIDGNKLKYSRTYIMNKGNYSKEDYSTFRDFKKRIVKLDKNKIVLKVN</sequence>
<feature type="domain" description="DUF3857" evidence="2">
    <location>
        <begin position="63"/>
        <end position="197"/>
    </location>
</feature>
<feature type="chain" id="PRO_5045553287" description="DUF3857 domain-containing protein" evidence="1">
    <location>
        <begin position="21"/>
        <end position="637"/>
    </location>
</feature>
<keyword evidence="1" id="KW-0732">Signal</keyword>
<evidence type="ECO:0000256" key="1">
    <source>
        <dbReference type="SAM" id="SignalP"/>
    </source>
</evidence>
<organism evidence="3 4">
    <name type="scientific">Winogradskyella haliclonae</name>
    <dbReference type="NCBI Taxonomy" id="2048558"/>
    <lineage>
        <taxon>Bacteria</taxon>
        <taxon>Pseudomonadati</taxon>
        <taxon>Bacteroidota</taxon>
        <taxon>Flavobacteriia</taxon>
        <taxon>Flavobacteriales</taxon>
        <taxon>Flavobacteriaceae</taxon>
        <taxon>Winogradskyella</taxon>
    </lineage>
</organism>
<evidence type="ECO:0000313" key="3">
    <source>
        <dbReference type="EMBL" id="GGI55778.1"/>
    </source>
</evidence>
<dbReference type="EMBL" id="BMDQ01000001">
    <property type="protein sequence ID" value="GGI55778.1"/>
    <property type="molecule type" value="Genomic_DNA"/>
</dbReference>
<keyword evidence="4" id="KW-1185">Reference proteome</keyword>
<gene>
    <name evidence="3" type="ORF">GCM10011444_00870</name>
</gene>
<protein>
    <recommendedName>
        <fullName evidence="2">DUF3857 domain-containing protein</fullName>
    </recommendedName>
</protein>
<dbReference type="SUPFAM" id="SSF54001">
    <property type="entry name" value="Cysteine proteinases"/>
    <property type="match status" value="1"/>
</dbReference>
<dbReference type="Gene3D" id="2.60.40.3140">
    <property type="match status" value="1"/>
</dbReference>
<comment type="caution">
    <text evidence="3">The sequence shown here is derived from an EMBL/GenBank/DDBJ whole genome shotgun (WGS) entry which is preliminary data.</text>
</comment>
<name>A0ABQ2BXZ4_9FLAO</name>
<evidence type="ECO:0000259" key="2">
    <source>
        <dbReference type="Pfam" id="PF12969"/>
    </source>
</evidence>
<proteinExistence type="predicted"/>